<comment type="caution">
    <text evidence="1">The sequence shown here is derived from an EMBL/GenBank/DDBJ whole genome shotgun (WGS) entry which is preliminary data.</text>
</comment>
<dbReference type="EMBL" id="JAAIUW010000012">
    <property type="protein sequence ID" value="KAF7806660.1"/>
    <property type="molecule type" value="Genomic_DNA"/>
</dbReference>
<gene>
    <name evidence="1" type="ORF">G2W53_038821</name>
</gene>
<sequence length="25" mass="2877">MIGDPTATIECEKEVKARDPRVRVY</sequence>
<evidence type="ECO:0000313" key="2">
    <source>
        <dbReference type="Proteomes" id="UP000634136"/>
    </source>
</evidence>
<organism evidence="1 2">
    <name type="scientific">Senna tora</name>
    <dbReference type="NCBI Taxonomy" id="362788"/>
    <lineage>
        <taxon>Eukaryota</taxon>
        <taxon>Viridiplantae</taxon>
        <taxon>Streptophyta</taxon>
        <taxon>Embryophyta</taxon>
        <taxon>Tracheophyta</taxon>
        <taxon>Spermatophyta</taxon>
        <taxon>Magnoliopsida</taxon>
        <taxon>eudicotyledons</taxon>
        <taxon>Gunneridae</taxon>
        <taxon>Pentapetalae</taxon>
        <taxon>rosids</taxon>
        <taxon>fabids</taxon>
        <taxon>Fabales</taxon>
        <taxon>Fabaceae</taxon>
        <taxon>Caesalpinioideae</taxon>
        <taxon>Cassia clade</taxon>
        <taxon>Senna</taxon>
    </lineage>
</organism>
<protein>
    <submittedName>
        <fullName evidence="1">Uncharacterized protein</fullName>
    </submittedName>
</protein>
<proteinExistence type="predicted"/>
<evidence type="ECO:0000313" key="1">
    <source>
        <dbReference type="EMBL" id="KAF7806660.1"/>
    </source>
</evidence>
<dbReference type="AlphaFoldDB" id="A0A834W2B5"/>
<accession>A0A834W2B5</accession>
<keyword evidence="2" id="KW-1185">Reference proteome</keyword>
<dbReference type="Proteomes" id="UP000634136">
    <property type="component" value="Unassembled WGS sequence"/>
</dbReference>
<reference evidence="1" key="1">
    <citation type="submission" date="2020-09" db="EMBL/GenBank/DDBJ databases">
        <title>Genome-Enabled Discovery of Anthraquinone Biosynthesis in Senna tora.</title>
        <authorList>
            <person name="Kang S.-H."/>
            <person name="Pandey R.P."/>
            <person name="Lee C.-M."/>
            <person name="Sim J.-S."/>
            <person name="Jeong J.-T."/>
            <person name="Choi B.-S."/>
            <person name="Jung M."/>
            <person name="Ginzburg D."/>
            <person name="Zhao K."/>
            <person name="Won S.Y."/>
            <person name="Oh T.-J."/>
            <person name="Yu Y."/>
            <person name="Kim N.-H."/>
            <person name="Lee O.R."/>
            <person name="Lee T.-H."/>
            <person name="Bashyal P."/>
            <person name="Kim T.-S."/>
            <person name="Lee W.-H."/>
            <person name="Kawkins C."/>
            <person name="Kim C.-K."/>
            <person name="Kim J.S."/>
            <person name="Ahn B.O."/>
            <person name="Rhee S.Y."/>
            <person name="Sohng J.K."/>
        </authorList>
    </citation>
    <scope>NUCLEOTIDE SEQUENCE</scope>
    <source>
        <tissue evidence="1">Leaf</tissue>
    </source>
</reference>
<name>A0A834W2B5_9FABA</name>